<dbReference type="InParanoid" id="A0A540V9A4"/>
<dbReference type="AlphaFoldDB" id="A0A540V9A4"/>
<dbReference type="RefSeq" id="WP_141612300.1">
    <property type="nucleotide sequence ID" value="NZ_VIGC02000042.1"/>
</dbReference>
<protein>
    <submittedName>
        <fullName evidence="1">Uncharacterized protein</fullName>
    </submittedName>
</protein>
<organism evidence="1 2">
    <name type="scientific">Litorilinea aerophila</name>
    <dbReference type="NCBI Taxonomy" id="1204385"/>
    <lineage>
        <taxon>Bacteria</taxon>
        <taxon>Bacillati</taxon>
        <taxon>Chloroflexota</taxon>
        <taxon>Caldilineae</taxon>
        <taxon>Caldilineales</taxon>
        <taxon>Caldilineaceae</taxon>
        <taxon>Litorilinea</taxon>
    </lineage>
</organism>
<comment type="caution">
    <text evidence="1">The sequence shown here is derived from an EMBL/GenBank/DDBJ whole genome shotgun (WGS) entry which is preliminary data.</text>
</comment>
<evidence type="ECO:0000313" key="1">
    <source>
        <dbReference type="EMBL" id="TQE93357.1"/>
    </source>
</evidence>
<dbReference type="OrthoDB" id="9833413at2"/>
<reference evidence="1 2" key="1">
    <citation type="submission" date="2019-06" db="EMBL/GenBank/DDBJ databases">
        <title>Genome sequence of Litorilinea aerophila BAA-2444.</title>
        <authorList>
            <person name="Maclea K.S."/>
            <person name="Maurais E.G."/>
            <person name="Iannazzi L.C."/>
        </authorList>
    </citation>
    <scope>NUCLEOTIDE SEQUENCE [LARGE SCALE GENOMIC DNA]</scope>
    <source>
        <strain evidence="1 2">ATCC BAA-2444</strain>
    </source>
</reference>
<evidence type="ECO:0000313" key="2">
    <source>
        <dbReference type="Proteomes" id="UP000317371"/>
    </source>
</evidence>
<keyword evidence="2" id="KW-1185">Reference proteome</keyword>
<gene>
    <name evidence="1" type="ORF">FKZ61_21880</name>
</gene>
<name>A0A540V9A4_9CHLR</name>
<sequence length="191" mass="21171">MALTEIEFELSAQQLALMDYPPLAQGQPLSVQLDAGLLLPDPGSESWFTVQKEAWPSCFIQVGRATYAFSGQILEAELEKQDGMETATLLVQCGEVPLRVTCGPGRDGRLPEGTWETRYLAGVSRVHGLVEDDYAVPIGRPVGVTIWQFRRLRLQPGDPLFGQWHVSETLPPSPLGVDRLVVEARLHRPRL</sequence>
<proteinExistence type="predicted"/>
<dbReference type="EMBL" id="VIGC01000042">
    <property type="protein sequence ID" value="TQE93357.1"/>
    <property type="molecule type" value="Genomic_DNA"/>
</dbReference>
<accession>A0A540V9A4</accession>
<dbReference type="Proteomes" id="UP000317371">
    <property type="component" value="Unassembled WGS sequence"/>
</dbReference>